<name>A0AAW0L709_QUESU</name>
<protein>
    <submittedName>
        <fullName evidence="1">Uncharacterized protein</fullName>
    </submittedName>
</protein>
<dbReference type="Proteomes" id="UP000237347">
    <property type="component" value="Unassembled WGS sequence"/>
</dbReference>
<accession>A0AAW0L709</accession>
<organism evidence="1 2">
    <name type="scientific">Quercus suber</name>
    <name type="common">Cork oak</name>
    <dbReference type="NCBI Taxonomy" id="58331"/>
    <lineage>
        <taxon>Eukaryota</taxon>
        <taxon>Viridiplantae</taxon>
        <taxon>Streptophyta</taxon>
        <taxon>Embryophyta</taxon>
        <taxon>Tracheophyta</taxon>
        <taxon>Spermatophyta</taxon>
        <taxon>Magnoliopsida</taxon>
        <taxon>eudicotyledons</taxon>
        <taxon>Gunneridae</taxon>
        <taxon>Pentapetalae</taxon>
        <taxon>rosids</taxon>
        <taxon>fabids</taxon>
        <taxon>Fagales</taxon>
        <taxon>Fagaceae</taxon>
        <taxon>Quercus</taxon>
    </lineage>
</organism>
<gene>
    <name evidence="1" type="ORF">CFP56_006606</name>
</gene>
<proteinExistence type="predicted"/>
<dbReference type="AlphaFoldDB" id="A0AAW0L709"/>
<comment type="caution">
    <text evidence="1">The sequence shown here is derived from an EMBL/GenBank/DDBJ whole genome shotgun (WGS) entry which is preliminary data.</text>
</comment>
<evidence type="ECO:0000313" key="1">
    <source>
        <dbReference type="EMBL" id="KAK7847427.1"/>
    </source>
</evidence>
<evidence type="ECO:0000313" key="2">
    <source>
        <dbReference type="Proteomes" id="UP000237347"/>
    </source>
</evidence>
<sequence>MPQESRHHCRSCTILSIADLTSPAATDPFLHCRSRRSHKPSRHKPSVLLCTHSVLIEKDQATPLVVKSGS</sequence>
<dbReference type="EMBL" id="PKMF04000141">
    <property type="protein sequence ID" value="KAK7847427.1"/>
    <property type="molecule type" value="Genomic_DNA"/>
</dbReference>
<reference evidence="1 2" key="1">
    <citation type="journal article" date="2018" name="Sci. Data">
        <title>The draft genome sequence of cork oak.</title>
        <authorList>
            <person name="Ramos A.M."/>
            <person name="Usie A."/>
            <person name="Barbosa P."/>
            <person name="Barros P.M."/>
            <person name="Capote T."/>
            <person name="Chaves I."/>
            <person name="Simoes F."/>
            <person name="Abreu I."/>
            <person name="Carrasquinho I."/>
            <person name="Faro C."/>
            <person name="Guimaraes J.B."/>
            <person name="Mendonca D."/>
            <person name="Nobrega F."/>
            <person name="Rodrigues L."/>
            <person name="Saibo N.J.M."/>
            <person name="Varela M.C."/>
            <person name="Egas C."/>
            <person name="Matos J."/>
            <person name="Miguel C.M."/>
            <person name="Oliveira M.M."/>
            <person name="Ricardo C.P."/>
            <person name="Goncalves S."/>
        </authorList>
    </citation>
    <scope>NUCLEOTIDE SEQUENCE [LARGE SCALE GENOMIC DNA]</scope>
    <source>
        <strain evidence="2">cv. HL8</strain>
    </source>
</reference>
<keyword evidence="2" id="KW-1185">Reference proteome</keyword>